<feature type="chain" id="PRO_5016952815" description="YncE family protein" evidence="1">
    <location>
        <begin position="25"/>
        <end position="492"/>
    </location>
</feature>
<dbReference type="InterPro" id="IPR011045">
    <property type="entry name" value="N2O_reductase_N"/>
</dbReference>
<dbReference type="PANTHER" id="PTHR47197:SF3">
    <property type="entry name" value="DIHYDRO-HEME D1 DEHYDROGENASE"/>
    <property type="match status" value="1"/>
</dbReference>
<dbReference type="EMBL" id="QKWJ01000025">
    <property type="protein sequence ID" value="RDK08566.1"/>
    <property type="molecule type" value="Genomic_DNA"/>
</dbReference>
<comment type="caution">
    <text evidence="2">The sequence shown here is derived from an EMBL/GenBank/DDBJ whole genome shotgun (WGS) entry which is preliminary data.</text>
</comment>
<evidence type="ECO:0008006" key="4">
    <source>
        <dbReference type="Google" id="ProtNLM"/>
    </source>
</evidence>
<organism evidence="2 3">
    <name type="scientific">Cupriavidus lacunae</name>
    <dbReference type="NCBI Taxonomy" id="2666307"/>
    <lineage>
        <taxon>Bacteria</taxon>
        <taxon>Pseudomonadati</taxon>
        <taxon>Pseudomonadota</taxon>
        <taxon>Betaproteobacteria</taxon>
        <taxon>Burkholderiales</taxon>
        <taxon>Burkholderiaceae</taxon>
        <taxon>Cupriavidus</taxon>
    </lineage>
</organism>
<evidence type="ECO:0000256" key="1">
    <source>
        <dbReference type="SAM" id="SignalP"/>
    </source>
</evidence>
<feature type="signal peptide" evidence="1">
    <location>
        <begin position="1"/>
        <end position="24"/>
    </location>
</feature>
<dbReference type="SUPFAM" id="SSF50974">
    <property type="entry name" value="Nitrous oxide reductase, N-terminal domain"/>
    <property type="match status" value="1"/>
</dbReference>
<accession>A0A370NSI1</accession>
<gene>
    <name evidence="2" type="ORF">DN412_20395</name>
</gene>
<sequence>MKFESLFVLVLTVSALAAAPPLLAGQAPVSQSEPDIPVSHRDRLYAAEQFSNTVSVVDPADHRLLGLIRLGDPSPGNFSPLYRGQVLVHGMGFSPDHRTLAIVSIGSNSVTFIDTQTNTVKHTAYVGRSPHEAFYTPDGSEVWVTVRGENYVAVLDAKTFEEKTRIIVPAGPGMQIFSPDGKYGYVCSSFNPETEVISLAEHKIVGAVKQDSPFCPNIAATPDGRQVWFTLKDIGRVQVFDARPPFARIKSIETGPLTNHVNFIRNAKGSFAYVTVGGLNQVKVFRTDDFSQVATIPVGSLPHGIWPSGDGSRVYVGLENADAIAAIDTLNNTVIATVRVGQAPQAIAYVPNAVTEGNGTQNLEPLGIAGQASHLTLLAPNTGQSDGKATASTSITLFDQGLVQVLQAAVTGLQPRQSYVLALANKADGGGPLEPLAVFTTNPAGAAIVNTIGPIRQVVAPGTSATADKRRYLVVAPQISGKPGTPVQVQVP</sequence>
<dbReference type="Gene3D" id="2.130.10.10">
    <property type="entry name" value="YVTN repeat-like/Quinoprotein amine dehydrogenase"/>
    <property type="match status" value="2"/>
</dbReference>
<dbReference type="InterPro" id="IPR011964">
    <property type="entry name" value="YVTN_b-propeller_repeat"/>
</dbReference>
<dbReference type="InterPro" id="IPR015943">
    <property type="entry name" value="WD40/YVTN_repeat-like_dom_sf"/>
</dbReference>
<dbReference type="AlphaFoldDB" id="A0A370NSI1"/>
<dbReference type="Proteomes" id="UP000255165">
    <property type="component" value="Unassembled WGS sequence"/>
</dbReference>
<keyword evidence="3" id="KW-1185">Reference proteome</keyword>
<name>A0A370NSI1_9BURK</name>
<evidence type="ECO:0000313" key="3">
    <source>
        <dbReference type="Proteomes" id="UP000255165"/>
    </source>
</evidence>
<dbReference type="InterPro" id="IPR051200">
    <property type="entry name" value="Host-pathogen_enzymatic-act"/>
</dbReference>
<dbReference type="NCBIfam" id="TIGR02276">
    <property type="entry name" value="beta_rpt_yvtn"/>
    <property type="match status" value="1"/>
</dbReference>
<keyword evidence="1" id="KW-0732">Signal</keyword>
<protein>
    <recommendedName>
        <fullName evidence="4">YncE family protein</fullName>
    </recommendedName>
</protein>
<evidence type="ECO:0000313" key="2">
    <source>
        <dbReference type="EMBL" id="RDK08566.1"/>
    </source>
</evidence>
<dbReference type="RefSeq" id="WP_115213236.1">
    <property type="nucleotide sequence ID" value="NZ_QKWJ01000025.1"/>
</dbReference>
<dbReference type="PANTHER" id="PTHR47197">
    <property type="entry name" value="PROTEIN NIRF"/>
    <property type="match status" value="1"/>
</dbReference>
<reference evidence="3" key="1">
    <citation type="submission" date="2018-06" db="EMBL/GenBank/DDBJ databases">
        <authorList>
            <person name="Feng T."/>
            <person name="Jeon C.O."/>
        </authorList>
    </citation>
    <scope>NUCLEOTIDE SEQUENCE [LARGE SCALE GENOMIC DNA]</scope>
    <source>
        <strain evidence="3">S23</strain>
    </source>
</reference>
<proteinExistence type="predicted"/>